<dbReference type="Gene3D" id="1.10.10.10">
    <property type="entry name" value="Winged helix-like DNA-binding domain superfamily/Winged helix DNA-binding domain"/>
    <property type="match status" value="1"/>
</dbReference>
<dbReference type="InterPro" id="IPR036388">
    <property type="entry name" value="WH-like_DNA-bd_sf"/>
</dbReference>
<evidence type="ECO:0000259" key="2">
    <source>
        <dbReference type="PROSITE" id="PS50987"/>
    </source>
</evidence>
<accession>A0ABZ0SJE5</accession>
<dbReference type="PROSITE" id="PS50987">
    <property type="entry name" value="HTH_ARSR_2"/>
    <property type="match status" value="1"/>
</dbReference>
<dbReference type="SUPFAM" id="SSF46785">
    <property type="entry name" value="Winged helix' DNA-binding domain"/>
    <property type="match status" value="1"/>
</dbReference>
<dbReference type="Proteomes" id="UP001323798">
    <property type="component" value="Chromosome"/>
</dbReference>
<reference evidence="3 4" key="1">
    <citation type="submission" date="2023-11" db="EMBL/GenBank/DDBJ databases">
        <title>Genome sequence of Microbacterium rhizosphaerae KACC 19337.</title>
        <authorList>
            <person name="Choi H."/>
            <person name="Kim S."/>
            <person name="Kim Y."/>
            <person name="Kwon S.-W."/>
            <person name="Heo J."/>
        </authorList>
    </citation>
    <scope>NUCLEOTIDE SEQUENCE [LARGE SCALE GENOMIC DNA]</scope>
    <source>
        <strain evidence="3 4">KACC 19337</strain>
    </source>
</reference>
<dbReference type="Gene3D" id="3.40.50.2300">
    <property type="match status" value="1"/>
</dbReference>
<keyword evidence="1" id="KW-0059">Arsenical resistance</keyword>
<evidence type="ECO:0000256" key="1">
    <source>
        <dbReference type="ARBA" id="ARBA00022849"/>
    </source>
</evidence>
<dbReference type="CDD" id="cd00090">
    <property type="entry name" value="HTH_ARSR"/>
    <property type="match status" value="1"/>
</dbReference>
<dbReference type="PRINTS" id="PR00778">
    <property type="entry name" value="HTHARSR"/>
</dbReference>
<dbReference type="Pfam" id="PF01451">
    <property type="entry name" value="LMWPc"/>
    <property type="match status" value="1"/>
</dbReference>
<dbReference type="PANTHER" id="PTHR43428">
    <property type="entry name" value="ARSENATE REDUCTASE"/>
    <property type="match status" value="1"/>
</dbReference>
<dbReference type="PANTHER" id="PTHR43428:SF1">
    <property type="entry name" value="ARSENATE REDUCTASE"/>
    <property type="match status" value="1"/>
</dbReference>
<name>A0ABZ0SJE5_9MICO</name>
<evidence type="ECO:0000313" key="4">
    <source>
        <dbReference type="Proteomes" id="UP001323798"/>
    </source>
</evidence>
<sequence length="234" mass="25333">MNVERMSLEGRASRYAALADPMRLRIVDLLTVGDASPTELQGRLLISSSLLAHHLGILEREAIIVRERSEADRRRTYVRLNDTAFDDLIPAPQLAARRVVFVCTGNSARSQLAAALWQDASDIPSTSAGTHPADRIEPGAIATAQRHGLHLGANRPCALVDVLEADDFVITVCDSAHEELVEPGQLHWSIPDPVRDGSDAAFDAAFDEIAARIEKLAPRVTPTSRAEDAGFALS</sequence>
<dbReference type="SMART" id="SM00418">
    <property type="entry name" value="HTH_ARSR"/>
    <property type="match status" value="1"/>
</dbReference>
<dbReference type="InterPro" id="IPR036390">
    <property type="entry name" value="WH_DNA-bd_sf"/>
</dbReference>
<dbReference type="InterPro" id="IPR011991">
    <property type="entry name" value="ArsR-like_HTH"/>
</dbReference>
<dbReference type="SUPFAM" id="SSF52788">
    <property type="entry name" value="Phosphotyrosine protein phosphatases I"/>
    <property type="match status" value="1"/>
</dbReference>
<gene>
    <name evidence="3" type="ORF">SM116_14420</name>
</gene>
<keyword evidence="4" id="KW-1185">Reference proteome</keyword>
<dbReference type="SMART" id="SM00226">
    <property type="entry name" value="LMWPc"/>
    <property type="match status" value="1"/>
</dbReference>
<protein>
    <submittedName>
        <fullName evidence="3">ArsR family transcriptional regulator</fullName>
    </submittedName>
</protein>
<evidence type="ECO:0000313" key="3">
    <source>
        <dbReference type="EMBL" id="WPR88945.1"/>
    </source>
</evidence>
<proteinExistence type="predicted"/>
<dbReference type="InterPro" id="IPR036196">
    <property type="entry name" value="Ptyr_pPase_sf"/>
</dbReference>
<dbReference type="InterPro" id="IPR001845">
    <property type="entry name" value="HTH_ArsR_DNA-bd_dom"/>
</dbReference>
<dbReference type="EMBL" id="CP139368">
    <property type="protein sequence ID" value="WPR88945.1"/>
    <property type="molecule type" value="Genomic_DNA"/>
</dbReference>
<feature type="domain" description="HTH arsR-type" evidence="2">
    <location>
        <begin position="3"/>
        <end position="100"/>
    </location>
</feature>
<dbReference type="InterPro" id="IPR023485">
    <property type="entry name" value="Ptyr_pPase"/>
</dbReference>
<organism evidence="3 4">
    <name type="scientific">Microbacterium rhizosphaerae</name>
    <dbReference type="NCBI Taxonomy" id="1678237"/>
    <lineage>
        <taxon>Bacteria</taxon>
        <taxon>Bacillati</taxon>
        <taxon>Actinomycetota</taxon>
        <taxon>Actinomycetes</taxon>
        <taxon>Micrococcales</taxon>
        <taxon>Microbacteriaceae</taxon>
        <taxon>Microbacterium</taxon>
    </lineage>
</organism>